<keyword evidence="1" id="KW-0472">Membrane</keyword>
<evidence type="ECO:0000313" key="4">
    <source>
        <dbReference type="Proteomes" id="UP000647172"/>
    </source>
</evidence>
<gene>
    <name evidence="3" type="ORF">Ani05nite_45120</name>
</gene>
<name>A0A919JJT0_9ACTN</name>
<feature type="transmembrane region" description="Helical" evidence="1">
    <location>
        <begin position="112"/>
        <end position="128"/>
    </location>
</feature>
<dbReference type="InterPro" id="IPR000073">
    <property type="entry name" value="AB_hydrolase_1"/>
</dbReference>
<feature type="transmembrane region" description="Helical" evidence="1">
    <location>
        <begin position="52"/>
        <end position="70"/>
    </location>
</feature>
<dbReference type="GO" id="GO:0003824">
    <property type="term" value="F:catalytic activity"/>
    <property type="evidence" value="ECO:0007669"/>
    <property type="project" value="UniProtKB-ARBA"/>
</dbReference>
<evidence type="ECO:0000313" key="3">
    <source>
        <dbReference type="EMBL" id="GIE50978.1"/>
    </source>
</evidence>
<keyword evidence="4" id="KW-1185">Reference proteome</keyword>
<dbReference type="PANTHER" id="PTHR46438">
    <property type="entry name" value="ALPHA/BETA-HYDROLASES SUPERFAMILY PROTEIN"/>
    <property type="match status" value="1"/>
</dbReference>
<feature type="transmembrane region" description="Helical" evidence="1">
    <location>
        <begin position="82"/>
        <end position="100"/>
    </location>
</feature>
<dbReference type="Gene3D" id="3.40.50.1820">
    <property type="entry name" value="alpha/beta hydrolase"/>
    <property type="match status" value="1"/>
</dbReference>
<feature type="transmembrane region" description="Helical" evidence="1">
    <location>
        <begin position="26"/>
        <end position="46"/>
    </location>
</feature>
<accession>A0A919JJT0</accession>
<dbReference type="SUPFAM" id="SSF53474">
    <property type="entry name" value="alpha/beta-Hydrolases"/>
    <property type="match status" value="1"/>
</dbReference>
<dbReference type="EMBL" id="BOMQ01000053">
    <property type="protein sequence ID" value="GIE50978.1"/>
    <property type="molecule type" value="Genomic_DNA"/>
</dbReference>
<evidence type="ECO:0000256" key="1">
    <source>
        <dbReference type="SAM" id="Phobius"/>
    </source>
</evidence>
<evidence type="ECO:0000259" key="2">
    <source>
        <dbReference type="Pfam" id="PF00561"/>
    </source>
</evidence>
<feature type="domain" description="AB hydrolase-1" evidence="2">
    <location>
        <begin position="194"/>
        <end position="314"/>
    </location>
</feature>
<dbReference type="Proteomes" id="UP000647172">
    <property type="component" value="Unassembled WGS sequence"/>
</dbReference>
<reference evidence="3" key="1">
    <citation type="submission" date="2021-01" db="EMBL/GenBank/DDBJ databases">
        <title>Whole genome shotgun sequence of Actinoplanes nipponensis NBRC 14063.</title>
        <authorList>
            <person name="Komaki H."/>
            <person name="Tamura T."/>
        </authorList>
    </citation>
    <scope>NUCLEOTIDE SEQUENCE</scope>
    <source>
        <strain evidence="3">NBRC 14063</strain>
    </source>
</reference>
<proteinExistence type="predicted"/>
<keyword evidence="1" id="KW-0812">Transmembrane</keyword>
<dbReference type="Pfam" id="PF00561">
    <property type="entry name" value="Abhydrolase_1"/>
    <property type="match status" value="1"/>
</dbReference>
<keyword evidence="1" id="KW-1133">Transmembrane helix</keyword>
<sequence>MSTPTRTTAPVPTAAPSPPIGPLARVVAASLFAGVAGAAALTFGVLPDASEARIVGAALLAFAAGWAMLARLTARRTTRPQRWAYVPATVLAATGAVLLAANPGEPTMTRLAWGWAPALVILAMWVERRTRRELPGRSRLFVRPVTLVMLLAGLGGLTQVVMSPPRAAAGPAPGRLVDVGGYRLHLRCAGTGSPTVVLLNGLGETSPQWARVLPGVAATTRVCAYDRAGQGWSDDSPHPADATNAATDLHRLLTAAGEPGPYVLAGHSSGGVHALTYTHLYPAEVAGMVLLDSAGPDQVELVKPFNGEYQVMRRALAPAPTLFRFGLGHLIRALTTPALPGDAGEQAAAFANSPRGLAGLRAEQALLPRAFRQARALTTLGATPLVVLTAKDNVDHMQGWGTAQDRLAALSTNSRHTVADLDHVAFLHDPVGAGLSVTAITDVVAAVRRPAARVGTAGRPG</sequence>
<protein>
    <recommendedName>
        <fullName evidence="2">AB hydrolase-1 domain-containing protein</fullName>
    </recommendedName>
</protein>
<feature type="transmembrane region" description="Helical" evidence="1">
    <location>
        <begin position="140"/>
        <end position="162"/>
    </location>
</feature>
<organism evidence="3 4">
    <name type="scientific">Actinoplanes nipponensis</name>
    <dbReference type="NCBI Taxonomy" id="135950"/>
    <lineage>
        <taxon>Bacteria</taxon>
        <taxon>Bacillati</taxon>
        <taxon>Actinomycetota</taxon>
        <taxon>Actinomycetes</taxon>
        <taxon>Micromonosporales</taxon>
        <taxon>Micromonosporaceae</taxon>
        <taxon>Actinoplanes</taxon>
    </lineage>
</organism>
<dbReference type="RefSeq" id="WP_203771094.1">
    <property type="nucleotide sequence ID" value="NZ_BAAAYJ010000062.1"/>
</dbReference>
<comment type="caution">
    <text evidence="3">The sequence shown here is derived from an EMBL/GenBank/DDBJ whole genome shotgun (WGS) entry which is preliminary data.</text>
</comment>
<dbReference type="AlphaFoldDB" id="A0A919JJT0"/>
<dbReference type="InterPro" id="IPR029058">
    <property type="entry name" value="AB_hydrolase_fold"/>
</dbReference>